<evidence type="ECO:0000313" key="4">
    <source>
        <dbReference type="Proteomes" id="UP000285430"/>
    </source>
</evidence>
<accession>A0A3R6XT13</accession>
<dbReference type="VEuPathDB" id="FungiDB:H257_15708"/>
<evidence type="ECO:0000256" key="1">
    <source>
        <dbReference type="SAM" id="Coils"/>
    </source>
</evidence>
<dbReference type="EMBL" id="QUTG01004972">
    <property type="protein sequence ID" value="RHY86708.1"/>
    <property type="molecule type" value="Genomic_DNA"/>
</dbReference>
<dbReference type="EMBL" id="QUTH01001279">
    <property type="protein sequence ID" value="RHZ31097.1"/>
    <property type="molecule type" value="Genomic_DNA"/>
</dbReference>
<reference evidence="4 5" key="1">
    <citation type="submission" date="2018-08" db="EMBL/GenBank/DDBJ databases">
        <title>Aphanomyces genome sequencing and annotation.</title>
        <authorList>
            <person name="Minardi D."/>
            <person name="Oidtmann B."/>
            <person name="Van Der Giezen M."/>
            <person name="Studholme D.J."/>
        </authorList>
    </citation>
    <scope>NUCLEOTIDE SEQUENCE [LARGE SCALE GENOMIC DNA]</scope>
    <source>
        <strain evidence="3 4">Da</strain>
        <strain evidence="2 5">Sv</strain>
    </source>
</reference>
<name>A0A3R6XT13_APHAT</name>
<sequence length="374" mass="43153">MSGVVAASGACSAADALDVMMLESADKKLKKREYMRNIMRFYREEKRDELDALKAQVAALQSEYKSRLRASKRDLLLPWRQVAIALRDDLRDIQNERASLRAKAAALASLIRTSKGWVSTTLTSMHAITPTWRNVTLERDEQARELGKAWITKQMYHNTDRMFGQYAYPPVTSSDEFFDIGVDNTDVSFQYHHRRQYTVDVPMECVLDAYKRHLCAVLMMDWYGYQANPTLTETSGNTTLHQLSADDDEWMNLVTGEFHDHDRCVFVVQQVQDDAANPTTQRQRNRMIWLDMRPIAGGRTLVRVLYRFDQYFDPSGFVPLEEEALSWGCDLQHVRDDQKERTFHSYCTNLLVTINANHQAKINAHLTTIMHASL</sequence>
<protein>
    <recommendedName>
        <fullName evidence="6">START domain-containing protein</fullName>
    </recommendedName>
</protein>
<gene>
    <name evidence="2" type="ORF">DYB35_010115</name>
    <name evidence="3" type="ORF">DYB37_010249</name>
</gene>
<evidence type="ECO:0000313" key="2">
    <source>
        <dbReference type="EMBL" id="RHY86708.1"/>
    </source>
</evidence>
<keyword evidence="1" id="KW-0175">Coiled coil</keyword>
<evidence type="ECO:0000313" key="3">
    <source>
        <dbReference type="EMBL" id="RHZ31097.1"/>
    </source>
</evidence>
<evidence type="ECO:0000313" key="5">
    <source>
        <dbReference type="Proteomes" id="UP000285712"/>
    </source>
</evidence>
<proteinExistence type="predicted"/>
<feature type="coiled-coil region" evidence="1">
    <location>
        <begin position="43"/>
        <end position="110"/>
    </location>
</feature>
<organism evidence="3 4">
    <name type="scientific">Aphanomyces astaci</name>
    <name type="common">Crayfish plague agent</name>
    <dbReference type="NCBI Taxonomy" id="112090"/>
    <lineage>
        <taxon>Eukaryota</taxon>
        <taxon>Sar</taxon>
        <taxon>Stramenopiles</taxon>
        <taxon>Oomycota</taxon>
        <taxon>Saprolegniomycetes</taxon>
        <taxon>Saprolegniales</taxon>
        <taxon>Verrucalvaceae</taxon>
        <taxon>Aphanomyces</taxon>
    </lineage>
</organism>
<dbReference type="Proteomes" id="UP000285712">
    <property type="component" value="Unassembled WGS sequence"/>
</dbReference>
<dbReference type="AlphaFoldDB" id="A0A3R6XT13"/>
<evidence type="ECO:0008006" key="6">
    <source>
        <dbReference type="Google" id="ProtNLM"/>
    </source>
</evidence>
<comment type="caution">
    <text evidence="3">The sequence shown here is derived from an EMBL/GenBank/DDBJ whole genome shotgun (WGS) entry which is preliminary data.</text>
</comment>
<dbReference type="Proteomes" id="UP000285430">
    <property type="component" value="Unassembled WGS sequence"/>
</dbReference>